<gene>
    <name evidence="13" type="ORF">Trco_003378</name>
</gene>
<dbReference type="GO" id="GO:0048038">
    <property type="term" value="F:quinone binding"/>
    <property type="evidence" value="ECO:0007669"/>
    <property type="project" value="InterPro"/>
</dbReference>
<evidence type="ECO:0000256" key="8">
    <source>
        <dbReference type="ARBA" id="ARBA00023157"/>
    </source>
</evidence>
<sequence>MVHPFEPIGPGEISLAADILREALGGVSLRFKVIDVQEPVKERVIPYIEAERTGGPLPPAPPRLAYSYLHRLDTHAFVKAVVNLDSRTVVSLGELPKHVQGPVDVDEMIGLEAACLQHPSVVDEIAKLRLPEGVTMCADPWVYGTDDEAERRRLVQFYMFVVSADHPQTNHYSLPCAFSPVMDASTRELVRIDRLPTGGGHGAAAETQPWKPVKPVEYAHDLLGTPLRDDVRPLIVQQPEGPSFSLAGRLVSWQRWRFRVGFNSREGLVLYNVTFGGRNVFYRLALSEMTVPYGDPRRPFHRKQAFDVGDIGLGITCNQLRLGCDCLGHIAYLDGFRADSAGRPVRLHNVVCLHEQDAGILHKHTNYRNSEATVVRSRQLVVQMICTVSNYEYIFAWVLDQAGGVEFEVRATGVLSTMPTDDAQGLRLPWATPVGPGVSAPHHQHIFNLRVDPAIDGFNNTVVYEDSVPLVPEEHGVEDPFGVGFVTRTTVLDRAGFADTDVELGRVFKIRNDGVVNAVSRRPVAYKVQTVASQRMLASPRSFNARRARFHEHAVWVTRHQDGELYAAGEFTNQSRDSAGVDAWAARGDDVENQDVVFWHTFALTHIPRPEDFPVMPVERLSVHFKPVGFHEKNPALDVPSSRQAVNKSTLVEAEAEAVSCCEEEAASKL</sequence>
<evidence type="ECO:0000313" key="13">
    <source>
        <dbReference type="EMBL" id="KAH6607065.1"/>
    </source>
</evidence>
<dbReference type="AlphaFoldDB" id="A0A9P8QPA0"/>
<evidence type="ECO:0000256" key="4">
    <source>
        <dbReference type="ARBA" id="ARBA00022723"/>
    </source>
</evidence>
<comment type="subunit">
    <text evidence="3">Homodimer.</text>
</comment>
<dbReference type="InterPro" id="IPR036460">
    <property type="entry name" value="Cu_amine_oxidase_C_sf"/>
</dbReference>
<feature type="active site" description="Schiff-base intermediate with substrate; via topaquinone" evidence="9">
    <location>
        <position position="391"/>
    </location>
</feature>
<evidence type="ECO:0000256" key="2">
    <source>
        <dbReference type="ARBA" id="ARBA00007983"/>
    </source>
</evidence>
<evidence type="ECO:0000256" key="10">
    <source>
        <dbReference type="PIRSR" id="PIRSR600269-51"/>
    </source>
</evidence>
<evidence type="ECO:0000256" key="3">
    <source>
        <dbReference type="ARBA" id="ARBA00011738"/>
    </source>
</evidence>
<dbReference type="EC" id="1.4.3.-" evidence="11"/>
<keyword evidence="6 11" id="KW-0560">Oxidoreductase</keyword>
<comment type="cofactor">
    <cofactor evidence="11">
        <name>Cu cation</name>
        <dbReference type="ChEBI" id="CHEBI:23378"/>
    </cofactor>
    <text evidence="11">Contains 1 topaquinone per subunit.</text>
</comment>
<keyword evidence="7 11" id="KW-0186">Copper</keyword>
<feature type="active site" description="Proton acceptor" evidence="9">
    <location>
        <position position="307"/>
    </location>
</feature>
<feature type="domain" description="Copper amine oxidase catalytic" evidence="12">
    <location>
        <begin position="236"/>
        <end position="637"/>
    </location>
</feature>
<comment type="PTM">
    <text evidence="10 11">Topaquinone (TPQ) is generated by copper-dependent autoxidation of a specific tyrosyl residue.</text>
</comment>
<keyword evidence="4 11" id="KW-0479">Metal-binding</keyword>
<dbReference type="InterPro" id="IPR000269">
    <property type="entry name" value="Cu_amine_oxidase"/>
</dbReference>
<dbReference type="Gene3D" id="2.70.98.20">
    <property type="entry name" value="Copper amine oxidase, catalytic domain"/>
    <property type="match status" value="1"/>
</dbReference>
<evidence type="ECO:0000259" key="12">
    <source>
        <dbReference type="Pfam" id="PF01179"/>
    </source>
</evidence>
<evidence type="ECO:0000313" key="14">
    <source>
        <dbReference type="Proteomes" id="UP000827724"/>
    </source>
</evidence>
<comment type="similarity">
    <text evidence="2 11">Belongs to the copper/topaquinone oxidase family.</text>
</comment>
<organism evidence="13 14">
    <name type="scientific">Trichoderma cornu-damae</name>
    <dbReference type="NCBI Taxonomy" id="654480"/>
    <lineage>
        <taxon>Eukaryota</taxon>
        <taxon>Fungi</taxon>
        <taxon>Dikarya</taxon>
        <taxon>Ascomycota</taxon>
        <taxon>Pezizomycotina</taxon>
        <taxon>Sordariomycetes</taxon>
        <taxon>Hypocreomycetidae</taxon>
        <taxon>Hypocreales</taxon>
        <taxon>Hypocreaceae</taxon>
        <taxon>Trichoderma</taxon>
    </lineage>
</organism>
<accession>A0A9P8QPA0</accession>
<evidence type="ECO:0000256" key="6">
    <source>
        <dbReference type="ARBA" id="ARBA00023002"/>
    </source>
</evidence>
<evidence type="ECO:0000256" key="5">
    <source>
        <dbReference type="ARBA" id="ARBA00022772"/>
    </source>
</evidence>
<dbReference type="Gene3D" id="3.10.450.40">
    <property type="match status" value="2"/>
</dbReference>
<dbReference type="GO" id="GO:0008131">
    <property type="term" value="F:primary methylamine oxidase activity"/>
    <property type="evidence" value="ECO:0007669"/>
    <property type="project" value="InterPro"/>
</dbReference>
<dbReference type="OrthoDB" id="5379943at2759"/>
<evidence type="ECO:0000256" key="9">
    <source>
        <dbReference type="PIRSR" id="PIRSR600269-50"/>
    </source>
</evidence>
<dbReference type="EMBL" id="JAIWOZ010000003">
    <property type="protein sequence ID" value="KAH6607065.1"/>
    <property type="molecule type" value="Genomic_DNA"/>
</dbReference>
<dbReference type="PANTHER" id="PTHR10638">
    <property type="entry name" value="COPPER AMINE OXIDASE"/>
    <property type="match status" value="1"/>
</dbReference>
<dbReference type="FunFam" id="2.70.98.20:FF:000001">
    <property type="entry name" value="Amine oxidase"/>
    <property type="match status" value="1"/>
</dbReference>
<dbReference type="SUPFAM" id="SSF49998">
    <property type="entry name" value="Amine oxidase catalytic domain"/>
    <property type="match status" value="1"/>
</dbReference>
<dbReference type="GO" id="GO:0009308">
    <property type="term" value="P:amine metabolic process"/>
    <property type="evidence" value="ECO:0007669"/>
    <property type="project" value="UniProtKB-UniRule"/>
</dbReference>
<reference evidence="13" key="1">
    <citation type="submission" date="2021-08" db="EMBL/GenBank/DDBJ databases">
        <title>Chromosome-Level Trichoderma cornu-damae using Hi-C Data.</title>
        <authorList>
            <person name="Kim C.S."/>
        </authorList>
    </citation>
    <scope>NUCLEOTIDE SEQUENCE</scope>
    <source>
        <strain evidence="13">KA19-0412C</strain>
    </source>
</reference>
<keyword evidence="14" id="KW-1185">Reference proteome</keyword>
<dbReference type="Proteomes" id="UP000827724">
    <property type="component" value="Unassembled WGS sequence"/>
</dbReference>
<dbReference type="Pfam" id="PF01179">
    <property type="entry name" value="Cu_amine_oxid"/>
    <property type="match status" value="1"/>
</dbReference>
<dbReference type="GO" id="GO:0005507">
    <property type="term" value="F:copper ion binding"/>
    <property type="evidence" value="ECO:0007669"/>
    <property type="project" value="InterPro"/>
</dbReference>
<dbReference type="FunFam" id="3.10.450.40:FF:000011">
    <property type="entry name" value="Amine oxidase"/>
    <property type="match status" value="1"/>
</dbReference>
<keyword evidence="8" id="KW-1015">Disulfide bond</keyword>
<evidence type="ECO:0000256" key="11">
    <source>
        <dbReference type="RuleBase" id="RU000672"/>
    </source>
</evidence>
<proteinExistence type="inferred from homology"/>
<dbReference type="PANTHER" id="PTHR10638:SF33">
    <property type="entry name" value="AMINE OXIDASE"/>
    <property type="match status" value="1"/>
</dbReference>
<dbReference type="InterPro" id="IPR016182">
    <property type="entry name" value="Cu_amine_oxidase_N-reg"/>
</dbReference>
<dbReference type="InterPro" id="IPR015798">
    <property type="entry name" value="Cu_amine_oxidase_C"/>
</dbReference>
<feature type="modified residue" description="2',4',5'-topaquinone" evidence="10">
    <location>
        <position position="391"/>
    </location>
</feature>
<comment type="cofactor">
    <cofactor evidence="1">
        <name>Cu cation</name>
        <dbReference type="ChEBI" id="CHEBI:23378"/>
    </cofactor>
</comment>
<dbReference type="SUPFAM" id="SSF54416">
    <property type="entry name" value="Amine oxidase N-terminal region"/>
    <property type="match status" value="2"/>
</dbReference>
<comment type="caution">
    <text evidence="13">The sequence shown here is derived from an EMBL/GenBank/DDBJ whole genome shotgun (WGS) entry which is preliminary data.</text>
</comment>
<evidence type="ECO:0000256" key="7">
    <source>
        <dbReference type="ARBA" id="ARBA00023008"/>
    </source>
</evidence>
<dbReference type="PROSITE" id="PS01164">
    <property type="entry name" value="COPPER_AMINE_OXID_1"/>
    <property type="match status" value="1"/>
</dbReference>
<dbReference type="InterPro" id="IPR049948">
    <property type="entry name" value="Cu_Am_ox_TPQ-bd"/>
</dbReference>
<evidence type="ECO:0000256" key="1">
    <source>
        <dbReference type="ARBA" id="ARBA00001935"/>
    </source>
</evidence>
<keyword evidence="5 9" id="KW-0801">TPQ</keyword>
<protein>
    <recommendedName>
        <fullName evidence="11">Amine oxidase</fullName>
        <ecNumber evidence="11">1.4.3.-</ecNumber>
    </recommendedName>
</protein>
<name>A0A9P8QPA0_9HYPO</name>